<dbReference type="SUPFAM" id="SSF50729">
    <property type="entry name" value="PH domain-like"/>
    <property type="match status" value="1"/>
</dbReference>
<dbReference type="RefSeq" id="XP_013759480.1">
    <property type="nucleotide sequence ID" value="XM_013904026.1"/>
</dbReference>
<name>A0A0L0D8B1_THETB</name>
<feature type="compositionally biased region" description="Gly residues" evidence="5">
    <location>
        <begin position="800"/>
        <end position="810"/>
    </location>
</feature>
<feature type="compositionally biased region" description="Low complexity" evidence="5">
    <location>
        <begin position="838"/>
        <end position="847"/>
    </location>
</feature>
<dbReference type="GO" id="GO:0005829">
    <property type="term" value="C:cytosol"/>
    <property type="evidence" value="ECO:0007669"/>
    <property type="project" value="TreeGrafter"/>
</dbReference>
<feature type="region of interest" description="Disordered" evidence="5">
    <location>
        <begin position="614"/>
        <end position="657"/>
    </location>
</feature>
<dbReference type="SMART" id="SM00233">
    <property type="entry name" value="PH"/>
    <property type="match status" value="1"/>
</dbReference>
<dbReference type="PROSITE" id="PS50003">
    <property type="entry name" value="PH_DOMAIN"/>
    <property type="match status" value="1"/>
</dbReference>
<evidence type="ECO:0000256" key="5">
    <source>
        <dbReference type="SAM" id="MobiDB-lite"/>
    </source>
</evidence>
<feature type="region of interest" description="Disordered" evidence="5">
    <location>
        <begin position="76"/>
        <end position="97"/>
    </location>
</feature>
<dbReference type="AlphaFoldDB" id="A0A0L0D8B1"/>
<dbReference type="GO" id="GO:0006869">
    <property type="term" value="P:lipid transport"/>
    <property type="evidence" value="ECO:0007669"/>
    <property type="project" value="UniProtKB-KW"/>
</dbReference>
<dbReference type="InterPro" id="IPR000648">
    <property type="entry name" value="Oxysterol-bd"/>
</dbReference>
<dbReference type="GO" id="GO:0032934">
    <property type="term" value="F:sterol binding"/>
    <property type="evidence" value="ECO:0007669"/>
    <property type="project" value="TreeGrafter"/>
</dbReference>
<dbReference type="InterPro" id="IPR001849">
    <property type="entry name" value="PH_domain"/>
</dbReference>
<keyword evidence="8" id="KW-1185">Reference proteome</keyword>
<sequence length="959" mass="99967">MPDGHGLPGGGGGGGGGGSKIKVKTKTKAKAKAKTNANGKPGAGGGGGGGGGGAGGPGGGPAGGIVGGGGVGGELGGGLDDGGGVGGGGGGGGGRDEVEVVEISGGEIGWRGVGRVGGGTGDVIMSGWVKLRGTFQRWKNKWMVLKPGKLLFFRRPTSRKHSVYVYIHGCKVVEKPSRRRGFSFKIYHPQGRRIMSKKIATDHCVLRVPLRKEMEAWLAALRSAVAYADAHLPLPYHPKHNQFTLRHGNLALLDNSRRVSNGSGVGAATLGTSGGLANGESRGGAGAGVGTGGGEPGGGSGAGSAASERLSLEQSQGAESAAAAWRALANTVTPKRGETRLQAWIRVLHAGYVRAPLGLGRALPQVEVALSAEQLELVRLAIGHLRNGASLDSVSLPAFVYQDRSLLQRLGDLGLSSPYLASIKQIDSAPRRMVAVVQWVLHVLNINAMDGALLRLPLTPLPGEVHRELFALPRPTDDDTSLPGSPPLVTHFVAEHLGSSPHATGFYMTNRDAGFVANGSLVFDSVYKGWCVEGGPSSASVIDLMFLAHSEVYTVTLPLMRATGLPLGSVAVDYVGEASVVCPSSGLAATLNFESRGLFGGSFHNVSGRVVEVVSSEAEREREREREGDGERGDDELPVTPGGERTGPDSPPRGKTLFTLSGKWNDSVRVERDVGEGGGDSEAWELDVSNATILAMAANMERYGAADDNCAEFESAKVWRETVTALRNGNAVGAQAARERVQAHKRAPGAGRAPSLFVSLADDDVWEYAYANTVVSHRGVCDRDRGGGVIRPFALTGSFAGTGSGDGMGDGSEADNGGDMHGDEDDDDDDEVEDSELSLDSSVSSDEGAGGLMLRAYSNGGHRGRALAQVQRRMAKQYKEKARSGTVTPLESAVTHDVLRRLGELEQTNRELVQGMRAAEAAARRRSPRQWLADAGVVAQLVQVCVLVMVAMMLARREA</sequence>
<feature type="compositionally biased region" description="Gly residues" evidence="5">
    <location>
        <begin position="76"/>
        <end position="93"/>
    </location>
</feature>
<gene>
    <name evidence="7" type="ORF">AMSG_02573</name>
</gene>
<dbReference type="Gene3D" id="2.30.29.30">
    <property type="entry name" value="Pleckstrin-homology domain (PH domain)/Phosphotyrosine-binding domain (PTB)"/>
    <property type="match status" value="1"/>
</dbReference>
<accession>A0A0L0D8B1</accession>
<proteinExistence type="inferred from homology"/>
<evidence type="ECO:0000313" key="7">
    <source>
        <dbReference type="EMBL" id="KNC47548.1"/>
    </source>
</evidence>
<dbReference type="STRING" id="461836.A0A0L0D8B1"/>
<evidence type="ECO:0000256" key="1">
    <source>
        <dbReference type="ARBA" id="ARBA00008842"/>
    </source>
</evidence>
<dbReference type="OrthoDB" id="10053431at2759"/>
<dbReference type="GeneID" id="25562241"/>
<feature type="compositionally biased region" description="Acidic residues" evidence="5">
    <location>
        <begin position="822"/>
        <end position="837"/>
    </location>
</feature>
<reference evidence="7 8" key="1">
    <citation type="submission" date="2010-05" db="EMBL/GenBank/DDBJ databases">
        <title>The Genome Sequence of Thecamonas trahens ATCC 50062.</title>
        <authorList>
            <consortium name="The Broad Institute Genome Sequencing Platform"/>
            <person name="Russ C."/>
            <person name="Cuomo C."/>
            <person name="Shea T."/>
            <person name="Young S.K."/>
            <person name="Zeng Q."/>
            <person name="Koehrsen M."/>
            <person name="Haas B."/>
            <person name="Borodovsky M."/>
            <person name="Guigo R."/>
            <person name="Alvarado L."/>
            <person name="Berlin A."/>
            <person name="Bochicchio J."/>
            <person name="Borenstein D."/>
            <person name="Chapman S."/>
            <person name="Chen Z."/>
            <person name="Freedman E."/>
            <person name="Gellesch M."/>
            <person name="Goldberg J."/>
            <person name="Griggs A."/>
            <person name="Gujja S."/>
            <person name="Heilman E."/>
            <person name="Heiman D."/>
            <person name="Hepburn T."/>
            <person name="Howarth C."/>
            <person name="Jen D."/>
            <person name="Larson L."/>
            <person name="Mehta T."/>
            <person name="Park D."/>
            <person name="Pearson M."/>
            <person name="Roberts A."/>
            <person name="Saif S."/>
            <person name="Shenoy N."/>
            <person name="Sisk P."/>
            <person name="Stolte C."/>
            <person name="Sykes S."/>
            <person name="Thomson T."/>
            <person name="Walk T."/>
            <person name="White J."/>
            <person name="Yandava C."/>
            <person name="Burger G."/>
            <person name="Gray M.W."/>
            <person name="Holland P.W.H."/>
            <person name="King N."/>
            <person name="Lang F.B.F."/>
            <person name="Roger A.J."/>
            <person name="Ruiz-Trillo I."/>
            <person name="Lander E."/>
            <person name="Nusbaum C."/>
        </authorList>
    </citation>
    <scope>NUCLEOTIDE SEQUENCE [LARGE SCALE GENOMIC DNA]</scope>
    <source>
        <strain evidence="7 8">ATCC 50062</strain>
    </source>
</reference>
<dbReference type="Pfam" id="PF01237">
    <property type="entry name" value="Oxysterol_BP"/>
    <property type="match status" value="1"/>
</dbReference>
<feature type="region of interest" description="Disordered" evidence="5">
    <location>
        <begin position="271"/>
        <end position="313"/>
    </location>
</feature>
<dbReference type="Proteomes" id="UP000054408">
    <property type="component" value="Unassembled WGS sequence"/>
</dbReference>
<dbReference type="Gene3D" id="2.40.160.120">
    <property type="match status" value="1"/>
</dbReference>
<organism evidence="7 8">
    <name type="scientific">Thecamonas trahens ATCC 50062</name>
    <dbReference type="NCBI Taxonomy" id="461836"/>
    <lineage>
        <taxon>Eukaryota</taxon>
        <taxon>Apusozoa</taxon>
        <taxon>Apusomonadida</taxon>
        <taxon>Apusomonadidae</taxon>
        <taxon>Thecamonas</taxon>
    </lineage>
</organism>
<keyword evidence="4" id="KW-0446">Lipid-binding</keyword>
<dbReference type="InterPro" id="IPR037239">
    <property type="entry name" value="OSBP_sf"/>
</dbReference>
<feature type="compositionally biased region" description="Basic and acidic residues" evidence="5">
    <location>
        <begin position="617"/>
        <end position="631"/>
    </location>
</feature>
<feature type="region of interest" description="Disordered" evidence="5">
    <location>
        <begin position="1"/>
        <end position="55"/>
    </location>
</feature>
<feature type="domain" description="PH" evidence="6">
    <location>
        <begin position="122"/>
        <end position="226"/>
    </location>
</feature>
<protein>
    <submittedName>
        <fullName evidence="7">Oxysterol-binding protein</fullName>
    </submittedName>
</protein>
<dbReference type="PANTHER" id="PTHR10972:SF102">
    <property type="entry name" value="OXYSTEROL-BINDING PROTEIN"/>
    <property type="match status" value="1"/>
</dbReference>
<evidence type="ECO:0000259" key="6">
    <source>
        <dbReference type="PROSITE" id="PS50003"/>
    </source>
</evidence>
<evidence type="ECO:0000256" key="3">
    <source>
        <dbReference type="ARBA" id="ARBA00023055"/>
    </source>
</evidence>
<feature type="compositionally biased region" description="Gly residues" evidence="5">
    <location>
        <begin position="41"/>
        <end position="55"/>
    </location>
</feature>
<comment type="similarity">
    <text evidence="1">Belongs to the OSBP family.</text>
</comment>
<evidence type="ECO:0000256" key="2">
    <source>
        <dbReference type="ARBA" id="ARBA00022448"/>
    </source>
</evidence>
<feature type="compositionally biased region" description="Gly residues" evidence="5">
    <location>
        <begin position="1"/>
        <end position="19"/>
    </location>
</feature>
<dbReference type="SUPFAM" id="SSF144000">
    <property type="entry name" value="Oxysterol-binding protein-like"/>
    <property type="match status" value="1"/>
</dbReference>
<dbReference type="eggNOG" id="KOG2210">
    <property type="taxonomic scope" value="Eukaryota"/>
</dbReference>
<dbReference type="InterPro" id="IPR011993">
    <property type="entry name" value="PH-like_dom_sf"/>
</dbReference>
<keyword evidence="2" id="KW-0813">Transport</keyword>
<evidence type="ECO:0000256" key="4">
    <source>
        <dbReference type="ARBA" id="ARBA00023121"/>
    </source>
</evidence>
<dbReference type="GO" id="GO:0016020">
    <property type="term" value="C:membrane"/>
    <property type="evidence" value="ECO:0007669"/>
    <property type="project" value="TreeGrafter"/>
</dbReference>
<keyword evidence="3" id="KW-0445">Lipid transport</keyword>
<dbReference type="Pfam" id="PF00169">
    <property type="entry name" value="PH"/>
    <property type="match status" value="1"/>
</dbReference>
<feature type="region of interest" description="Disordered" evidence="5">
    <location>
        <begin position="800"/>
        <end position="857"/>
    </location>
</feature>
<evidence type="ECO:0000313" key="8">
    <source>
        <dbReference type="Proteomes" id="UP000054408"/>
    </source>
</evidence>
<dbReference type="EMBL" id="GL349447">
    <property type="protein sequence ID" value="KNC47548.1"/>
    <property type="molecule type" value="Genomic_DNA"/>
</dbReference>
<dbReference type="PANTHER" id="PTHR10972">
    <property type="entry name" value="OXYSTEROL-BINDING PROTEIN-RELATED"/>
    <property type="match status" value="1"/>
</dbReference>
<feature type="compositionally biased region" description="Gly residues" evidence="5">
    <location>
        <begin position="272"/>
        <end position="302"/>
    </location>
</feature>
<feature type="compositionally biased region" description="Basic residues" evidence="5">
    <location>
        <begin position="21"/>
        <end position="33"/>
    </location>
</feature>